<evidence type="ECO:0000313" key="2">
    <source>
        <dbReference type="Proteomes" id="UP001177003"/>
    </source>
</evidence>
<name>A0AA35YHN2_LACSI</name>
<gene>
    <name evidence="1" type="ORF">LSALG_LOCUS14260</name>
</gene>
<reference evidence="1" key="1">
    <citation type="submission" date="2023-04" db="EMBL/GenBank/DDBJ databases">
        <authorList>
            <person name="Vijverberg K."/>
            <person name="Xiong W."/>
            <person name="Schranz E."/>
        </authorList>
    </citation>
    <scope>NUCLEOTIDE SEQUENCE</scope>
</reference>
<keyword evidence="2" id="KW-1185">Reference proteome</keyword>
<sequence>MLATQKTLFPPCSIERFQKGAVDEPSTHWAFLFRCFQKIEIVPLSDSDVNHMLFSFYLKYGKPQFQVWSLQNIVAMKVCAPFPADDFINMNFIGFGGTKHTEFEFTLADLPSMNPHDWICLLMILSKDE</sequence>
<accession>A0AA35YHN2</accession>
<protein>
    <submittedName>
        <fullName evidence="1">Uncharacterized protein</fullName>
    </submittedName>
</protein>
<organism evidence="1 2">
    <name type="scientific">Lactuca saligna</name>
    <name type="common">Willowleaf lettuce</name>
    <dbReference type="NCBI Taxonomy" id="75948"/>
    <lineage>
        <taxon>Eukaryota</taxon>
        <taxon>Viridiplantae</taxon>
        <taxon>Streptophyta</taxon>
        <taxon>Embryophyta</taxon>
        <taxon>Tracheophyta</taxon>
        <taxon>Spermatophyta</taxon>
        <taxon>Magnoliopsida</taxon>
        <taxon>eudicotyledons</taxon>
        <taxon>Gunneridae</taxon>
        <taxon>Pentapetalae</taxon>
        <taxon>asterids</taxon>
        <taxon>campanulids</taxon>
        <taxon>Asterales</taxon>
        <taxon>Asteraceae</taxon>
        <taxon>Cichorioideae</taxon>
        <taxon>Cichorieae</taxon>
        <taxon>Lactucinae</taxon>
        <taxon>Lactuca</taxon>
    </lineage>
</organism>
<dbReference type="AlphaFoldDB" id="A0AA35YHN2"/>
<proteinExistence type="predicted"/>
<dbReference type="EMBL" id="OX465078">
    <property type="protein sequence ID" value="CAI9274163.1"/>
    <property type="molecule type" value="Genomic_DNA"/>
</dbReference>
<evidence type="ECO:0000313" key="1">
    <source>
        <dbReference type="EMBL" id="CAI9274163.1"/>
    </source>
</evidence>
<dbReference type="Proteomes" id="UP001177003">
    <property type="component" value="Chromosome 2"/>
</dbReference>